<dbReference type="InterPro" id="IPR009091">
    <property type="entry name" value="RCC1/BLIP-II"/>
</dbReference>
<feature type="repeat" description="RCC1" evidence="11">
    <location>
        <begin position="340"/>
        <end position="407"/>
    </location>
</feature>
<keyword evidence="6" id="KW-0769">Symport</keyword>
<feature type="repeat" description="RCC1" evidence="11">
    <location>
        <begin position="132"/>
        <end position="183"/>
    </location>
</feature>
<evidence type="ECO:0000256" key="9">
    <source>
        <dbReference type="ARBA" id="ARBA00023136"/>
    </source>
</evidence>
<comment type="similarity">
    <text evidence="10">Belongs to the amino acid/polyamine transporter 2 family. Amino acid/auxin permease (AAAP) (TC 2.A.18.2) subfamily.</text>
</comment>
<evidence type="ECO:0000256" key="6">
    <source>
        <dbReference type="ARBA" id="ARBA00022847"/>
    </source>
</evidence>
<dbReference type="GO" id="GO:0006865">
    <property type="term" value="P:amino acid transport"/>
    <property type="evidence" value="ECO:0007669"/>
    <property type="project" value="UniProtKB-KW"/>
</dbReference>
<dbReference type="PRINTS" id="PR00633">
    <property type="entry name" value="RCCNDNSATION"/>
</dbReference>
<dbReference type="GO" id="GO:0015293">
    <property type="term" value="F:symporter activity"/>
    <property type="evidence" value="ECO:0007669"/>
    <property type="project" value="UniProtKB-KW"/>
</dbReference>
<comment type="caution">
    <text evidence="15">The sequence shown here is derived from an EMBL/GenBank/DDBJ whole genome shotgun (WGS) entry which is preliminary data.</text>
</comment>
<evidence type="ECO:0000256" key="12">
    <source>
        <dbReference type="SAM" id="Phobius"/>
    </source>
</evidence>
<dbReference type="InterPro" id="IPR000408">
    <property type="entry name" value="Reg_chr_condens"/>
</dbReference>
<dbReference type="FunFam" id="1.20.1740.10:FF:000055">
    <property type="entry name" value="Amino acid permease 6"/>
    <property type="match status" value="1"/>
</dbReference>
<feature type="transmembrane region" description="Helical" evidence="12">
    <location>
        <begin position="849"/>
        <end position="869"/>
    </location>
</feature>
<keyword evidence="16" id="KW-1185">Reference proteome</keyword>
<feature type="domain" description="RCC1-like" evidence="14">
    <location>
        <begin position="8"/>
        <end position="266"/>
    </location>
</feature>
<feature type="repeat" description="RCC1" evidence="11">
    <location>
        <begin position="27"/>
        <end position="78"/>
    </location>
</feature>
<feature type="repeat" description="RCC1" evidence="11">
    <location>
        <begin position="80"/>
        <end position="131"/>
    </location>
</feature>
<sequence length="915" mass="99304">MDAKSPARQVLFISAGSSHSVALLSGNIVCSWGRGEDGQLGHGNVEDQLIPTLLSALNNAGIVSLVCGADHTTAYSESELQVYSWGWGDFGRLGHGNSSDVFTPQPIKALQGIMIKQIACGDSHCLAVTMDGQVQSWGRNQNGQLGLGTTEDSLVPQKIQAFQGIPVKMIAAGAEHTAAVTQDGELYGWGWGRYGNLGLGDRNDRLIPEKVSSINGIKMVLVACGWRHTITVSSSGSLYTCGWSKYGQLGHGDFEDHLVPHQVEALKNNSMSQISGGWRHTMALTSDGKLYGWGWNKFGQVGVGDDSDHCSPVQVKFPDEQKVINISCGWRHTLAVTERKNIFSWGRGTSGQLGHGDTLDRNTPKMIEVLSADGSACKQIDSSKIEEVSGKVSVSPSERYAIVPDEKVTNQPASPVKGNGNDANVPGNDAKQHKMVEKSGAKHYQQSGYPSMDVSLELGHQHNGSSKFTDDDGRSKRTGNVWTSSAHIITAVIGSGVLSLAWAIGQLGWIAGPVVMFLFSFVTYYTSSLLADCYRSGDPITGKRNYSYMDAVHAYLGGFKVKVCGWIQYLNLFGVAIGYTIAASISMMAIERSNCFHKNGDDSPCPASSNMYMIIFGVTEIIFSQIPDFDQIWWLSIVAAVMSFTYSSIGLALGIVQVIANGGVKGSLTGISIGSVTQMQKIWRSLQAFGDIAFAYSYSMILIEIQDTIKSPPPSESKVMKKATLISVGVTTLFYLLCGCTGYAAFGDLAPGNLLTGFGFFNPYWLLDIANAAIVIHLVGAYQVYCQPLFAFIEKWAIQKWPDSEFISREITLGPFKLNLFRLIWRSIFVVITTVISMLLPFFNDVVGLLGALGFWPLTVYFPIEMYIVQKKVEKWSTKWVCLQILSLACLGITIAAAAGSIAGVITDLQVYKPF</sequence>
<evidence type="ECO:0000256" key="3">
    <source>
        <dbReference type="ARBA" id="ARBA00022475"/>
    </source>
</evidence>
<evidence type="ECO:0000256" key="8">
    <source>
        <dbReference type="ARBA" id="ARBA00022989"/>
    </source>
</evidence>
<reference evidence="15" key="1">
    <citation type="submission" date="2021-03" db="EMBL/GenBank/DDBJ databases">
        <authorList>
            <person name="Li Z."/>
            <person name="Yang C."/>
        </authorList>
    </citation>
    <scope>NUCLEOTIDE SEQUENCE</scope>
    <source>
        <strain evidence="15">Dzin_1.0</strain>
        <tissue evidence="15">Leaf</tissue>
    </source>
</reference>
<keyword evidence="9 12" id="KW-0472">Membrane</keyword>
<feature type="transmembrane region" description="Helical" evidence="12">
    <location>
        <begin position="823"/>
        <end position="843"/>
    </location>
</feature>
<feature type="repeat" description="RCC1" evidence="11">
    <location>
        <begin position="236"/>
        <end position="287"/>
    </location>
</feature>
<keyword evidence="7" id="KW-0029">Amino-acid transport</keyword>
<feature type="domain" description="Amino acid transporter transmembrane" evidence="13">
    <location>
        <begin position="478"/>
        <end position="907"/>
    </location>
</feature>
<keyword evidence="5" id="KW-0677">Repeat</keyword>
<evidence type="ECO:0000256" key="7">
    <source>
        <dbReference type="ARBA" id="ARBA00022970"/>
    </source>
</evidence>
<dbReference type="PROSITE" id="PS50012">
    <property type="entry name" value="RCC1_3"/>
    <property type="match status" value="7"/>
</dbReference>
<dbReference type="PANTHER" id="PTHR48017">
    <property type="entry name" value="OS05G0424000 PROTEIN-RELATED"/>
    <property type="match status" value="1"/>
</dbReference>
<evidence type="ECO:0000313" key="16">
    <source>
        <dbReference type="Proteomes" id="UP001085076"/>
    </source>
</evidence>
<evidence type="ECO:0000256" key="10">
    <source>
        <dbReference type="ARBA" id="ARBA00061463"/>
    </source>
</evidence>
<feature type="transmembrane region" description="Helical" evidence="12">
    <location>
        <begin position="723"/>
        <end position="744"/>
    </location>
</feature>
<organism evidence="15 16">
    <name type="scientific">Dioscorea zingiberensis</name>
    <dbReference type="NCBI Taxonomy" id="325984"/>
    <lineage>
        <taxon>Eukaryota</taxon>
        <taxon>Viridiplantae</taxon>
        <taxon>Streptophyta</taxon>
        <taxon>Embryophyta</taxon>
        <taxon>Tracheophyta</taxon>
        <taxon>Spermatophyta</taxon>
        <taxon>Magnoliopsida</taxon>
        <taxon>Liliopsida</taxon>
        <taxon>Dioscoreales</taxon>
        <taxon>Dioscoreaceae</taxon>
        <taxon>Dioscorea</taxon>
    </lineage>
</organism>
<name>A0A9D5CNR0_9LILI</name>
<keyword evidence="2" id="KW-0813">Transport</keyword>
<feature type="transmembrane region" description="Helical" evidence="12">
    <location>
        <begin position="566"/>
        <end position="590"/>
    </location>
</feature>
<evidence type="ECO:0000256" key="4">
    <source>
        <dbReference type="ARBA" id="ARBA00022692"/>
    </source>
</evidence>
<evidence type="ECO:0000259" key="14">
    <source>
        <dbReference type="Pfam" id="PF25390"/>
    </source>
</evidence>
<proteinExistence type="inferred from homology"/>
<dbReference type="PROSITE" id="PS00626">
    <property type="entry name" value="RCC1_2"/>
    <property type="match status" value="5"/>
</dbReference>
<evidence type="ECO:0000256" key="11">
    <source>
        <dbReference type="PROSITE-ProRule" id="PRU00235"/>
    </source>
</evidence>
<protein>
    <recommendedName>
        <fullName evidence="17">Amino acid transporter transmembrane domain-containing protein</fullName>
    </recommendedName>
</protein>
<keyword evidence="4 12" id="KW-0812">Transmembrane</keyword>
<dbReference type="Pfam" id="PF01490">
    <property type="entry name" value="Aa_trans"/>
    <property type="match status" value="1"/>
</dbReference>
<dbReference type="Pfam" id="PF00415">
    <property type="entry name" value="RCC1"/>
    <property type="match status" value="2"/>
</dbReference>
<comment type="subcellular location">
    <subcellularLocation>
        <location evidence="1">Cell membrane</location>
    </subcellularLocation>
</comment>
<keyword evidence="8 12" id="KW-1133">Transmembrane helix</keyword>
<dbReference type="Pfam" id="PF25390">
    <property type="entry name" value="WD40_RLD"/>
    <property type="match status" value="1"/>
</dbReference>
<feature type="transmembrane region" description="Helical" evidence="12">
    <location>
        <begin position="881"/>
        <end position="906"/>
    </location>
</feature>
<feature type="transmembrane region" description="Helical" evidence="12">
    <location>
        <begin position="481"/>
        <end position="500"/>
    </location>
</feature>
<feature type="transmembrane region" description="Helical" evidence="12">
    <location>
        <begin position="764"/>
        <end position="785"/>
    </location>
</feature>
<feature type="repeat" description="RCC1" evidence="11">
    <location>
        <begin position="288"/>
        <end position="339"/>
    </location>
</feature>
<evidence type="ECO:0000313" key="15">
    <source>
        <dbReference type="EMBL" id="KAJ0976836.1"/>
    </source>
</evidence>
<keyword evidence="3" id="KW-1003">Cell membrane</keyword>
<evidence type="ECO:0000256" key="5">
    <source>
        <dbReference type="ARBA" id="ARBA00022737"/>
    </source>
</evidence>
<dbReference type="OrthoDB" id="10256179at2759"/>
<feature type="repeat" description="RCC1" evidence="11">
    <location>
        <begin position="184"/>
        <end position="235"/>
    </location>
</feature>
<evidence type="ECO:0008006" key="17">
    <source>
        <dbReference type="Google" id="ProtNLM"/>
    </source>
</evidence>
<reference evidence="15" key="2">
    <citation type="journal article" date="2022" name="Hortic Res">
        <title>The genome of Dioscorea zingiberensis sheds light on the biosynthesis, origin and evolution of the medicinally important diosgenin saponins.</title>
        <authorList>
            <person name="Li Y."/>
            <person name="Tan C."/>
            <person name="Li Z."/>
            <person name="Guo J."/>
            <person name="Li S."/>
            <person name="Chen X."/>
            <person name="Wang C."/>
            <person name="Dai X."/>
            <person name="Yang H."/>
            <person name="Song W."/>
            <person name="Hou L."/>
            <person name="Xu J."/>
            <person name="Tong Z."/>
            <person name="Xu A."/>
            <person name="Yuan X."/>
            <person name="Wang W."/>
            <person name="Yang Q."/>
            <person name="Chen L."/>
            <person name="Sun Z."/>
            <person name="Wang K."/>
            <person name="Pan B."/>
            <person name="Chen J."/>
            <person name="Bao Y."/>
            <person name="Liu F."/>
            <person name="Qi X."/>
            <person name="Gang D.R."/>
            <person name="Wen J."/>
            <person name="Li J."/>
        </authorList>
    </citation>
    <scope>NUCLEOTIDE SEQUENCE</scope>
    <source>
        <strain evidence="15">Dzin_1.0</strain>
    </source>
</reference>
<dbReference type="Gene3D" id="2.130.10.30">
    <property type="entry name" value="Regulator of chromosome condensation 1/beta-lactamase-inhibitor protein II"/>
    <property type="match status" value="1"/>
</dbReference>
<dbReference type="EMBL" id="JAGGNH010000003">
    <property type="protein sequence ID" value="KAJ0976836.1"/>
    <property type="molecule type" value="Genomic_DNA"/>
</dbReference>
<dbReference type="InterPro" id="IPR058923">
    <property type="entry name" value="RCC1-like_dom"/>
</dbReference>
<dbReference type="Proteomes" id="UP001085076">
    <property type="component" value="Miscellaneous, Linkage group lg03"/>
</dbReference>
<evidence type="ECO:0000259" key="13">
    <source>
        <dbReference type="Pfam" id="PF01490"/>
    </source>
</evidence>
<feature type="transmembrane region" description="Helical" evidence="12">
    <location>
        <begin position="507"/>
        <end position="526"/>
    </location>
</feature>
<dbReference type="GO" id="GO:0005886">
    <property type="term" value="C:plasma membrane"/>
    <property type="evidence" value="ECO:0007669"/>
    <property type="project" value="UniProtKB-SubCell"/>
</dbReference>
<feature type="transmembrane region" description="Helical" evidence="12">
    <location>
        <begin position="632"/>
        <end position="656"/>
    </location>
</feature>
<dbReference type="InterPro" id="IPR013057">
    <property type="entry name" value="AA_transpt_TM"/>
</dbReference>
<evidence type="ECO:0000256" key="2">
    <source>
        <dbReference type="ARBA" id="ARBA00022448"/>
    </source>
</evidence>
<gene>
    <name evidence="15" type="ORF">J5N97_012310</name>
</gene>
<dbReference type="SUPFAM" id="SSF50985">
    <property type="entry name" value="RCC1/BLIP-II"/>
    <property type="match status" value="1"/>
</dbReference>
<dbReference type="AlphaFoldDB" id="A0A9D5CNR0"/>
<evidence type="ECO:0000256" key="1">
    <source>
        <dbReference type="ARBA" id="ARBA00004236"/>
    </source>
</evidence>
<accession>A0A9D5CNR0</accession>